<evidence type="ECO:0000313" key="2">
    <source>
        <dbReference type="EMBL" id="QQE72637.1"/>
    </source>
</evidence>
<dbReference type="Proteomes" id="UP000595847">
    <property type="component" value="Chromosome"/>
</dbReference>
<gene>
    <name evidence="2" type="ORF">JD108_11715</name>
    <name evidence="3" type="ORF">KDJ56_11660</name>
</gene>
<accession>A0A7T5EHC1</accession>
<organism evidence="2 4">
    <name type="scientific">Brevibacillus composti</name>
    <dbReference type="NCBI Taxonomy" id="2796470"/>
    <lineage>
        <taxon>Bacteria</taxon>
        <taxon>Bacillati</taxon>
        <taxon>Bacillota</taxon>
        <taxon>Bacilli</taxon>
        <taxon>Bacillales</taxon>
        <taxon>Paenibacillaceae</taxon>
        <taxon>Brevibacillus</taxon>
    </lineage>
</organism>
<protein>
    <submittedName>
        <fullName evidence="2">Uncharacterized protein</fullName>
    </submittedName>
</protein>
<feature type="compositionally biased region" description="Basic and acidic residues" evidence="1">
    <location>
        <begin position="1"/>
        <end position="12"/>
    </location>
</feature>
<dbReference type="Proteomes" id="UP000677234">
    <property type="component" value="Chromosome"/>
</dbReference>
<sequence>MDDQKRYERQEKTTAGGPGQTAAPLSSPPGSQPPENNRLPDPWRRFYEEIQKAVKDRS</sequence>
<evidence type="ECO:0000313" key="3">
    <source>
        <dbReference type="EMBL" id="QUO39715.1"/>
    </source>
</evidence>
<dbReference type="KEGG" id="bcop:JD108_11715"/>
<dbReference type="EMBL" id="CP066308">
    <property type="protein sequence ID" value="QQE72637.1"/>
    <property type="molecule type" value="Genomic_DNA"/>
</dbReference>
<dbReference type="EMBL" id="CP073708">
    <property type="protein sequence ID" value="QUO39715.1"/>
    <property type="molecule type" value="Genomic_DNA"/>
</dbReference>
<reference evidence="2 4" key="1">
    <citation type="submission" date="2020-12" db="EMBL/GenBank/DDBJ databases">
        <title>strain FJAT-54423T represents a novel species of the genus Brevibacillus.</title>
        <authorList>
            <person name="Tang R."/>
        </authorList>
    </citation>
    <scope>NUCLEOTIDE SEQUENCE [LARGE SCALE GENOMIC DNA]</scope>
    <source>
        <strain evidence="2 4">FJAT-54423</strain>
    </source>
</reference>
<dbReference type="RefSeq" id="WP_198826270.1">
    <property type="nucleotide sequence ID" value="NZ_CP066308.1"/>
</dbReference>
<keyword evidence="5" id="KW-1185">Reference proteome</keyword>
<name>A0A7T5EHC1_9BACL</name>
<evidence type="ECO:0000313" key="4">
    <source>
        <dbReference type="Proteomes" id="UP000595847"/>
    </source>
</evidence>
<reference evidence="3" key="2">
    <citation type="submission" date="2021-04" db="EMBL/GenBank/DDBJ databases">
        <title>Brevibacillus composti FJAT-54423, complete genome.</title>
        <authorList>
            <person name="Tang R."/>
        </authorList>
    </citation>
    <scope>NUCLEOTIDE SEQUENCE</scope>
    <source>
        <strain evidence="3">FJAT-54424</strain>
    </source>
</reference>
<dbReference type="AlphaFoldDB" id="A0A7T5EHC1"/>
<evidence type="ECO:0000256" key="1">
    <source>
        <dbReference type="SAM" id="MobiDB-lite"/>
    </source>
</evidence>
<feature type="region of interest" description="Disordered" evidence="1">
    <location>
        <begin position="1"/>
        <end position="43"/>
    </location>
</feature>
<proteinExistence type="predicted"/>
<evidence type="ECO:0000313" key="5">
    <source>
        <dbReference type="Proteomes" id="UP000677234"/>
    </source>
</evidence>